<dbReference type="EMBL" id="NUIQ01000341">
    <property type="protein sequence ID" value="PGO61167.1"/>
    <property type="molecule type" value="Genomic_DNA"/>
</dbReference>
<protein>
    <submittedName>
        <fullName evidence="2">Ribbon-helix-helix domain-containing protein</fullName>
    </submittedName>
</protein>
<comment type="caution">
    <text evidence="2">The sequence shown here is derived from an EMBL/GenBank/DDBJ whole genome shotgun (WGS) entry which is preliminary data.</text>
</comment>
<evidence type="ECO:0000313" key="2">
    <source>
        <dbReference type="EMBL" id="PGO61167.1"/>
    </source>
</evidence>
<accession>A0A9X7C672</accession>
<dbReference type="AlphaFoldDB" id="A0A9X7C672"/>
<dbReference type="Proteomes" id="UP000223834">
    <property type="component" value="Unassembled WGS sequence"/>
</dbReference>
<sequence>MKERGLKTREPFSSTLDKLLSEQLSQLSLDTRIPKSKLLDEAISLLLKKHDPSSK</sequence>
<gene>
    <name evidence="2" type="ORF">CN980_29635</name>
</gene>
<name>A0A9X7C672_BACCE</name>
<dbReference type="RefSeq" id="WP_086408329.1">
    <property type="nucleotide sequence ID" value="NZ_NUIQ01000341.1"/>
</dbReference>
<proteinExistence type="predicted"/>
<organism evidence="2 3">
    <name type="scientific">Bacillus cereus</name>
    <dbReference type="NCBI Taxonomy" id="1396"/>
    <lineage>
        <taxon>Bacteria</taxon>
        <taxon>Bacillati</taxon>
        <taxon>Bacillota</taxon>
        <taxon>Bacilli</taxon>
        <taxon>Bacillales</taxon>
        <taxon>Bacillaceae</taxon>
        <taxon>Bacillus</taxon>
        <taxon>Bacillus cereus group</taxon>
    </lineage>
</organism>
<reference evidence="2 3" key="1">
    <citation type="submission" date="2017-09" db="EMBL/GenBank/DDBJ databases">
        <title>Large-scale bioinformatics analysis of Bacillus genomes uncovers conserved roles of natural products in bacterial physiology.</title>
        <authorList>
            <consortium name="Agbiome Team Llc"/>
            <person name="Bleich R.M."/>
            <person name="Grubbs K.J."/>
            <person name="Santa Maria K.C."/>
            <person name="Allen S.E."/>
            <person name="Farag S."/>
            <person name="Shank E.A."/>
            <person name="Bowers A."/>
        </authorList>
    </citation>
    <scope>NUCLEOTIDE SEQUENCE [LARGE SCALE GENOMIC DNA]</scope>
    <source>
        <strain evidence="2 3">AFS049141</strain>
    </source>
</reference>
<evidence type="ECO:0000313" key="3">
    <source>
        <dbReference type="Proteomes" id="UP000223834"/>
    </source>
</evidence>
<dbReference type="InterPro" id="IPR038733">
    <property type="entry name" value="Predicted_DNA_bind_prot_RHH"/>
</dbReference>
<dbReference type="Pfam" id="PF12651">
    <property type="entry name" value="RHH_3"/>
    <property type="match status" value="1"/>
</dbReference>
<feature type="domain" description="Predicted DNA-binding protein ribbon-helix-helix" evidence="1">
    <location>
        <begin position="9"/>
        <end position="50"/>
    </location>
</feature>
<evidence type="ECO:0000259" key="1">
    <source>
        <dbReference type="Pfam" id="PF12651"/>
    </source>
</evidence>